<dbReference type="EMBL" id="JAACJN010000070">
    <property type="protein sequence ID" value="KAF5379304.1"/>
    <property type="molecule type" value="Genomic_DNA"/>
</dbReference>
<evidence type="ECO:0000313" key="1">
    <source>
        <dbReference type="EMBL" id="KAF5379304.1"/>
    </source>
</evidence>
<dbReference type="AlphaFoldDB" id="A0A8H5H9U0"/>
<dbReference type="Proteomes" id="UP000518752">
    <property type="component" value="Unassembled WGS sequence"/>
</dbReference>
<reference evidence="1 2" key="1">
    <citation type="journal article" date="2020" name="ISME J.">
        <title>Uncovering the hidden diversity of litter-decomposition mechanisms in mushroom-forming fungi.</title>
        <authorList>
            <person name="Floudas D."/>
            <person name="Bentzer J."/>
            <person name="Ahren D."/>
            <person name="Johansson T."/>
            <person name="Persson P."/>
            <person name="Tunlid A."/>
        </authorList>
    </citation>
    <scope>NUCLEOTIDE SEQUENCE [LARGE SCALE GENOMIC DNA]</scope>
    <source>
        <strain evidence="1 2">CBS 406.79</strain>
    </source>
</reference>
<organism evidence="1 2">
    <name type="scientific">Collybiopsis confluens</name>
    <dbReference type="NCBI Taxonomy" id="2823264"/>
    <lineage>
        <taxon>Eukaryota</taxon>
        <taxon>Fungi</taxon>
        <taxon>Dikarya</taxon>
        <taxon>Basidiomycota</taxon>
        <taxon>Agaricomycotina</taxon>
        <taxon>Agaricomycetes</taxon>
        <taxon>Agaricomycetidae</taxon>
        <taxon>Agaricales</taxon>
        <taxon>Marasmiineae</taxon>
        <taxon>Omphalotaceae</taxon>
        <taxon>Collybiopsis</taxon>
    </lineage>
</organism>
<comment type="caution">
    <text evidence="1">The sequence shown here is derived from an EMBL/GenBank/DDBJ whole genome shotgun (WGS) entry which is preliminary data.</text>
</comment>
<protein>
    <submittedName>
        <fullName evidence="1">Uncharacterized protein</fullName>
    </submittedName>
</protein>
<keyword evidence="2" id="KW-1185">Reference proteome</keyword>
<name>A0A8H5H9U0_9AGAR</name>
<evidence type="ECO:0000313" key="2">
    <source>
        <dbReference type="Proteomes" id="UP000518752"/>
    </source>
</evidence>
<proteinExistence type="predicted"/>
<gene>
    <name evidence="1" type="ORF">D9757_007649</name>
</gene>
<sequence length="252" mass="27994">MTLLFADRLDVVLGLTESDSPFALGALYRQTLSRAANRTLLLHILDVLISLSRLILFFKNPHLSSLVFISSCLDILLQDSRSAVDLVLQARWYALDFWKYHTAVAAGTLNRTLSPELISRLSTFDVYAAASELVWTLGIDAQPVDLENRVHCIGCIERFSDGRIPSLVSNEVGILHPLALAMNHDLKFLLSSSDLYNSGLDRGGENATNANANTPKPLIRDPNTRCTLYILAFYPLSDPTQISDFVVIDESW</sequence>
<accession>A0A8H5H9U0</accession>